<evidence type="ECO:0008006" key="2">
    <source>
        <dbReference type="Google" id="ProtNLM"/>
    </source>
</evidence>
<name>A0AAU8AZY8_9CAUD</name>
<proteinExistence type="predicted"/>
<organism evidence="1">
    <name type="scientific">Dulem virus 41</name>
    <dbReference type="NCBI Taxonomy" id="3145759"/>
    <lineage>
        <taxon>Viruses</taxon>
        <taxon>Duplodnaviria</taxon>
        <taxon>Heunggongvirae</taxon>
        <taxon>Uroviricota</taxon>
        <taxon>Caudoviricetes</taxon>
    </lineage>
</organism>
<accession>A0AAU8AZY8</accession>
<sequence>MEIIEKEKVKEVPADYFCDKYGRREDDYYYGRRNVNGKANAALALGKL</sequence>
<dbReference type="EMBL" id="PP511520">
    <property type="protein sequence ID" value="XCD04902.1"/>
    <property type="molecule type" value="Genomic_DNA"/>
</dbReference>
<reference evidence="1" key="1">
    <citation type="submission" date="2024-03" db="EMBL/GenBank/DDBJ databases">
        <title>Diverse circular DNA viruses in blood, oral, and fecal samples of captive lemurs.</title>
        <authorList>
            <person name="Paietta E.N."/>
            <person name="Kraberger S."/>
            <person name="Lund M.C."/>
            <person name="Custer J.M."/>
            <person name="Vargas K.M."/>
            <person name="Ehmke E.E."/>
            <person name="Yoder A.D."/>
            <person name="Varsani A."/>
        </authorList>
    </citation>
    <scope>NUCLEOTIDE SEQUENCE</scope>
    <source>
        <strain evidence="1">Duke_24FS_1</strain>
    </source>
</reference>
<evidence type="ECO:0000313" key="1">
    <source>
        <dbReference type="EMBL" id="XCD04902.1"/>
    </source>
</evidence>
<protein>
    <recommendedName>
        <fullName evidence="2">Transposase</fullName>
    </recommendedName>
</protein>